<dbReference type="EMBL" id="QXFT01005102">
    <property type="protein sequence ID" value="KAE9274232.1"/>
    <property type="molecule type" value="Genomic_DNA"/>
</dbReference>
<name>A0A6A4BJA5_9STRA</name>
<dbReference type="Proteomes" id="UP000434957">
    <property type="component" value="Unassembled WGS sequence"/>
</dbReference>
<dbReference type="AlphaFoldDB" id="A0A6A4BJA5"/>
<keyword evidence="2" id="KW-1185">Reference proteome</keyword>
<organism evidence="1 2">
    <name type="scientific">Phytophthora rubi</name>
    <dbReference type="NCBI Taxonomy" id="129364"/>
    <lineage>
        <taxon>Eukaryota</taxon>
        <taxon>Sar</taxon>
        <taxon>Stramenopiles</taxon>
        <taxon>Oomycota</taxon>
        <taxon>Peronosporomycetes</taxon>
        <taxon>Peronosporales</taxon>
        <taxon>Peronosporaceae</taxon>
        <taxon>Phytophthora</taxon>
    </lineage>
</organism>
<reference evidence="1 2" key="1">
    <citation type="submission" date="2018-08" db="EMBL/GenBank/DDBJ databases">
        <title>Genomic investigation of the strawberry pathogen Phytophthora fragariae indicates pathogenicity is determined by transcriptional variation in three key races.</title>
        <authorList>
            <person name="Adams T.M."/>
            <person name="Armitage A.D."/>
            <person name="Sobczyk M.K."/>
            <person name="Bates H.J."/>
            <person name="Dunwell J.M."/>
            <person name="Nellist C.F."/>
            <person name="Harrison R.J."/>
        </authorList>
    </citation>
    <scope>NUCLEOTIDE SEQUENCE [LARGE SCALE GENOMIC DNA]</scope>
    <source>
        <strain evidence="1 2">SCRP333</strain>
    </source>
</reference>
<sequence length="109" mass="12389">MCRICRVENLPRGEVRSTKVTPEIKEALEGYLNECWSFTPKTMQYLVAYDFNVSISTSTISHHINDMMPSKGANLQIQCVVSSAFGVVTYRTHRGSIKMETNADFIEHQ</sequence>
<gene>
    <name evidence="1" type="ORF">PR003_g29671</name>
</gene>
<comment type="caution">
    <text evidence="1">The sequence shown here is derived from an EMBL/GenBank/DDBJ whole genome shotgun (WGS) entry which is preliminary data.</text>
</comment>
<accession>A0A6A4BJA5</accession>
<proteinExistence type="predicted"/>
<protein>
    <submittedName>
        <fullName evidence="1">Uncharacterized protein</fullName>
    </submittedName>
</protein>
<evidence type="ECO:0000313" key="2">
    <source>
        <dbReference type="Proteomes" id="UP000434957"/>
    </source>
</evidence>
<evidence type="ECO:0000313" key="1">
    <source>
        <dbReference type="EMBL" id="KAE9274232.1"/>
    </source>
</evidence>